<keyword evidence="2" id="KW-1185">Reference proteome</keyword>
<reference evidence="1" key="1">
    <citation type="submission" date="2023-04" db="EMBL/GenBank/DDBJ databases">
        <title>Phytophthora fragariaefolia NBRC 109709.</title>
        <authorList>
            <person name="Ichikawa N."/>
            <person name="Sato H."/>
            <person name="Tonouchi N."/>
        </authorList>
    </citation>
    <scope>NUCLEOTIDE SEQUENCE</scope>
    <source>
        <strain evidence="1">NBRC 109709</strain>
    </source>
</reference>
<dbReference type="EMBL" id="BSXT01019056">
    <property type="protein sequence ID" value="GMG17682.1"/>
    <property type="molecule type" value="Genomic_DNA"/>
</dbReference>
<evidence type="ECO:0000313" key="1">
    <source>
        <dbReference type="EMBL" id="GMG17682.1"/>
    </source>
</evidence>
<dbReference type="OrthoDB" id="116283at2759"/>
<sequence length="192" mass="21453">MFHNNVEHIPDEAMQCEGPHKTVVTAEMKSFLFQQDECGIPHQLILNNMRHKSDIIEPKRGYPTLSQVTNCAKRTDDDSFVVVVTRIDLINASIDYASTSKFNIFHSDATFKLSDLGYPLITCGFSDPTGSYQLAAISVVCRCTSNEYVMCLTSLTPVIKRVHPTAMISIDAVMGDTENANEFQQVAPFERI</sequence>
<comment type="caution">
    <text evidence="1">The sequence shown here is derived from an EMBL/GenBank/DDBJ whole genome shotgun (WGS) entry which is preliminary data.</text>
</comment>
<proteinExistence type="predicted"/>
<evidence type="ECO:0000313" key="2">
    <source>
        <dbReference type="Proteomes" id="UP001165121"/>
    </source>
</evidence>
<gene>
    <name evidence="1" type="ORF">Pfra01_003030300</name>
</gene>
<protein>
    <submittedName>
        <fullName evidence="1">Unnamed protein product</fullName>
    </submittedName>
</protein>
<organism evidence="1 2">
    <name type="scientific">Phytophthora fragariaefolia</name>
    <dbReference type="NCBI Taxonomy" id="1490495"/>
    <lineage>
        <taxon>Eukaryota</taxon>
        <taxon>Sar</taxon>
        <taxon>Stramenopiles</taxon>
        <taxon>Oomycota</taxon>
        <taxon>Peronosporomycetes</taxon>
        <taxon>Peronosporales</taxon>
        <taxon>Peronosporaceae</taxon>
        <taxon>Phytophthora</taxon>
    </lineage>
</organism>
<name>A0A9W6YJM7_9STRA</name>
<dbReference type="Proteomes" id="UP001165121">
    <property type="component" value="Unassembled WGS sequence"/>
</dbReference>
<dbReference type="AlphaFoldDB" id="A0A9W6YJM7"/>
<accession>A0A9W6YJM7</accession>